<organism evidence="2 3">
    <name type="scientific">Cichlidogyrus casuarinus</name>
    <dbReference type="NCBI Taxonomy" id="1844966"/>
    <lineage>
        <taxon>Eukaryota</taxon>
        <taxon>Metazoa</taxon>
        <taxon>Spiralia</taxon>
        <taxon>Lophotrochozoa</taxon>
        <taxon>Platyhelminthes</taxon>
        <taxon>Monogenea</taxon>
        <taxon>Monopisthocotylea</taxon>
        <taxon>Dactylogyridea</taxon>
        <taxon>Ancyrocephalidae</taxon>
        <taxon>Cichlidogyrus</taxon>
    </lineage>
</organism>
<dbReference type="Proteomes" id="UP001626550">
    <property type="component" value="Unassembled WGS sequence"/>
</dbReference>
<sequence length="206" mass="22646">MQATTTASMTSEAISASQSAPFPIHAGYPQSRMTNSYGYENSSETDFSTPYHGMDSPSFSNSNQKRPMSSPCPETLAKRSKRPSSVLGIEKNDKPIDSSLFQAILSTDEIDVTTAESIQNAPTSNATQSTESPIDKPSSVPHPADAEDSIASLFLENSNFLDDLKNYTSELCPIECLVLVERCRPFNSDTIFMSYFREQYLDPILT</sequence>
<comment type="caution">
    <text evidence="2">The sequence shown here is derived from an EMBL/GenBank/DDBJ whole genome shotgun (WGS) entry which is preliminary data.</text>
</comment>
<feature type="compositionally biased region" description="Polar residues" evidence="1">
    <location>
        <begin position="31"/>
        <end position="48"/>
    </location>
</feature>
<name>A0ABD2Q5D5_9PLAT</name>
<evidence type="ECO:0000313" key="2">
    <source>
        <dbReference type="EMBL" id="KAL3314806.1"/>
    </source>
</evidence>
<feature type="compositionally biased region" description="Polar residues" evidence="1">
    <location>
        <begin position="57"/>
        <end position="67"/>
    </location>
</feature>
<dbReference type="AlphaFoldDB" id="A0ABD2Q5D5"/>
<reference evidence="2 3" key="1">
    <citation type="submission" date="2024-11" db="EMBL/GenBank/DDBJ databases">
        <title>Adaptive evolution of stress response genes in parasites aligns with host niche diversity.</title>
        <authorList>
            <person name="Hahn C."/>
            <person name="Resl P."/>
        </authorList>
    </citation>
    <scope>NUCLEOTIDE SEQUENCE [LARGE SCALE GENOMIC DNA]</scope>
    <source>
        <strain evidence="2">EGGRZ-B1_66</strain>
        <tissue evidence="2">Body</tissue>
    </source>
</reference>
<dbReference type="EMBL" id="JBJKFK010000903">
    <property type="protein sequence ID" value="KAL3314806.1"/>
    <property type="molecule type" value="Genomic_DNA"/>
</dbReference>
<feature type="region of interest" description="Disordered" evidence="1">
    <location>
        <begin position="117"/>
        <end position="145"/>
    </location>
</feature>
<accession>A0ABD2Q5D5</accession>
<proteinExistence type="predicted"/>
<gene>
    <name evidence="2" type="ORF">Ciccas_006576</name>
</gene>
<evidence type="ECO:0000256" key="1">
    <source>
        <dbReference type="SAM" id="MobiDB-lite"/>
    </source>
</evidence>
<feature type="region of interest" description="Disordered" evidence="1">
    <location>
        <begin position="1"/>
        <end position="92"/>
    </location>
</feature>
<protein>
    <submittedName>
        <fullName evidence="2">Uncharacterized protein</fullName>
    </submittedName>
</protein>
<evidence type="ECO:0000313" key="3">
    <source>
        <dbReference type="Proteomes" id="UP001626550"/>
    </source>
</evidence>
<feature type="compositionally biased region" description="Polar residues" evidence="1">
    <location>
        <begin position="117"/>
        <end position="132"/>
    </location>
</feature>
<feature type="compositionally biased region" description="Polar residues" evidence="1">
    <location>
        <begin position="1"/>
        <end position="20"/>
    </location>
</feature>
<keyword evidence="3" id="KW-1185">Reference proteome</keyword>